<gene>
    <name evidence="10" type="ORF">E8M01_23445</name>
</gene>
<evidence type="ECO:0000256" key="9">
    <source>
        <dbReference type="SAM" id="Phobius"/>
    </source>
</evidence>
<feature type="transmembrane region" description="Helical" evidence="9">
    <location>
        <begin position="56"/>
        <end position="79"/>
    </location>
</feature>
<dbReference type="EMBL" id="CP039690">
    <property type="protein sequence ID" value="QCI66936.1"/>
    <property type="molecule type" value="Genomic_DNA"/>
</dbReference>
<evidence type="ECO:0000256" key="2">
    <source>
        <dbReference type="ARBA" id="ARBA00022448"/>
    </source>
</evidence>
<evidence type="ECO:0000256" key="3">
    <source>
        <dbReference type="ARBA" id="ARBA00022475"/>
    </source>
</evidence>
<keyword evidence="4 9" id="KW-0812">Transmembrane</keyword>
<proteinExistence type="inferred from homology"/>
<dbReference type="InterPro" id="IPR052157">
    <property type="entry name" value="BCAA_transport_permease"/>
</dbReference>
<keyword evidence="3" id="KW-1003">Cell membrane</keyword>
<dbReference type="GO" id="GO:0006865">
    <property type="term" value="P:amino acid transport"/>
    <property type="evidence" value="ECO:0007669"/>
    <property type="project" value="UniProtKB-KW"/>
</dbReference>
<evidence type="ECO:0000313" key="11">
    <source>
        <dbReference type="Proteomes" id="UP000298781"/>
    </source>
</evidence>
<evidence type="ECO:0000256" key="6">
    <source>
        <dbReference type="ARBA" id="ARBA00022989"/>
    </source>
</evidence>
<dbReference type="GO" id="GO:0022857">
    <property type="term" value="F:transmembrane transporter activity"/>
    <property type="evidence" value="ECO:0007669"/>
    <property type="project" value="InterPro"/>
</dbReference>
<dbReference type="RefSeq" id="WP_136962374.1">
    <property type="nucleotide sequence ID" value="NZ_CP039690.1"/>
</dbReference>
<feature type="transmembrane region" description="Helical" evidence="9">
    <location>
        <begin position="91"/>
        <end position="109"/>
    </location>
</feature>
<dbReference type="PANTHER" id="PTHR11795">
    <property type="entry name" value="BRANCHED-CHAIN AMINO ACID TRANSPORT SYSTEM PERMEASE PROTEIN LIVH"/>
    <property type="match status" value="1"/>
</dbReference>
<feature type="transmembrane region" description="Helical" evidence="9">
    <location>
        <begin position="136"/>
        <end position="155"/>
    </location>
</feature>
<keyword evidence="6 9" id="KW-1133">Transmembrane helix</keyword>
<reference evidence="10 11" key="1">
    <citation type="submission" date="2019-04" db="EMBL/GenBank/DDBJ databases">
        <title>Phreatobacter aquaticus sp. nov.</title>
        <authorList>
            <person name="Choi A."/>
        </authorList>
    </citation>
    <scope>NUCLEOTIDE SEQUENCE [LARGE SCALE GENOMIC DNA]</scope>
    <source>
        <strain evidence="10 11">KCTC 52518</strain>
    </source>
</reference>
<keyword evidence="5" id="KW-0029">Amino-acid transport</keyword>
<sequence>MSTIVIGLSLSFLLFLLAAGLTLIFGMLGVINFAHGALYMLGAYICYQIVQWTGSFWIGLALAPLVVAGLGAAMERLALKPVYDRDHVYQLLLTFGFILVIEEAVRLVWGLDYKQVPTPDLFSQPVALFGSQIPSYRLFIIVFGAVVSALLFLVIDKSRYGMVIRATSSDSDMAETLGINVSRVRTFVFALGSGLAALGGVVAAPLVPIELGMGFSVIIDCFVVVIIGGLGSIRGAIFAALLLGMARALGFTYAAEWVDLITFSLLIVTLLTRPAGLFSRKGRAA</sequence>
<dbReference type="AlphaFoldDB" id="A0A4D7BC16"/>
<dbReference type="OrthoDB" id="9807115at2"/>
<feature type="transmembrane region" description="Helical" evidence="9">
    <location>
        <begin position="6"/>
        <end position="26"/>
    </location>
</feature>
<comment type="subcellular location">
    <subcellularLocation>
        <location evidence="1">Cell membrane</location>
        <topology evidence="1">Multi-pass membrane protein</topology>
    </subcellularLocation>
</comment>
<dbReference type="InterPro" id="IPR001851">
    <property type="entry name" value="ABC_transp_permease"/>
</dbReference>
<protein>
    <submittedName>
        <fullName evidence="10">Branched-chain amino acid ABC transporter permease</fullName>
    </submittedName>
</protein>
<name>A0A4D7BC16_9HYPH</name>
<keyword evidence="11" id="KW-1185">Reference proteome</keyword>
<dbReference type="PANTHER" id="PTHR11795:SF442">
    <property type="entry name" value="ABC TRANSPORTER ATP-BINDING PROTEIN"/>
    <property type="match status" value="1"/>
</dbReference>
<dbReference type="CDD" id="cd06582">
    <property type="entry name" value="TM_PBP1_LivH_like"/>
    <property type="match status" value="1"/>
</dbReference>
<evidence type="ECO:0000256" key="5">
    <source>
        <dbReference type="ARBA" id="ARBA00022970"/>
    </source>
</evidence>
<dbReference type="KEGG" id="pstg:E8M01_23445"/>
<evidence type="ECO:0000256" key="7">
    <source>
        <dbReference type="ARBA" id="ARBA00023136"/>
    </source>
</evidence>
<dbReference type="GO" id="GO:0005886">
    <property type="term" value="C:plasma membrane"/>
    <property type="evidence" value="ECO:0007669"/>
    <property type="project" value="UniProtKB-SubCell"/>
</dbReference>
<evidence type="ECO:0000256" key="4">
    <source>
        <dbReference type="ARBA" id="ARBA00022692"/>
    </source>
</evidence>
<accession>A0A4D7BC16</accession>
<feature type="transmembrane region" description="Helical" evidence="9">
    <location>
        <begin position="260"/>
        <end position="279"/>
    </location>
</feature>
<keyword evidence="7 9" id="KW-0472">Membrane</keyword>
<dbReference type="Pfam" id="PF02653">
    <property type="entry name" value="BPD_transp_2"/>
    <property type="match status" value="1"/>
</dbReference>
<dbReference type="Proteomes" id="UP000298781">
    <property type="component" value="Chromosome"/>
</dbReference>
<feature type="transmembrane region" description="Helical" evidence="9">
    <location>
        <begin position="187"/>
        <end position="207"/>
    </location>
</feature>
<evidence type="ECO:0000256" key="1">
    <source>
        <dbReference type="ARBA" id="ARBA00004651"/>
    </source>
</evidence>
<organism evidence="10 11">
    <name type="scientific">Phreatobacter stygius</name>
    <dbReference type="NCBI Taxonomy" id="1940610"/>
    <lineage>
        <taxon>Bacteria</taxon>
        <taxon>Pseudomonadati</taxon>
        <taxon>Pseudomonadota</taxon>
        <taxon>Alphaproteobacteria</taxon>
        <taxon>Hyphomicrobiales</taxon>
        <taxon>Phreatobacteraceae</taxon>
        <taxon>Phreatobacter</taxon>
    </lineage>
</organism>
<evidence type="ECO:0000313" key="10">
    <source>
        <dbReference type="EMBL" id="QCI66936.1"/>
    </source>
</evidence>
<evidence type="ECO:0000256" key="8">
    <source>
        <dbReference type="ARBA" id="ARBA00037998"/>
    </source>
</evidence>
<comment type="similarity">
    <text evidence="8">Belongs to the binding-protein-dependent transport system permease family. LivHM subfamily.</text>
</comment>
<keyword evidence="2" id="KW-0813">Transport</keyword>